<proteinExistence type="predicted"/>
<name>A0AAV5K3T7_9ROSI</name>
<evidence type="ECO:0000313" key="2">
    <source>
        <dbReference type="Proteomes" id="UP001054252"/>
    </source>
</evidence>
<dbReference type="Proteomes" id="UP001054252">
    <property type="component" value="Unassembled WGS sequence"/>
</dbReference>
<keyword evidence="2" id="KW-1185">Reference proteome</keyword>
<protein>
    <recommendedName>
        <fullName evidence="3">Secreted protein</fullName>
    </recommendedName>
</protein>
<comment type="caution">
    <text evidence="1">The sequence shown here is derived from an EMBL/GenBank/DDBJ whole genome shotgun (WGS) entry which is preliminary data.</text>
</comment>
<dbReference type="EMBL" id="BPVZ01000050">
    <property type="protein sequence ID" value="GKV18247.1"/>
    <property type="molecule type" value="Genomic_DNA"/>
</dbReference>
<reference evidence="1 2" key="1">
    <citation type="journal article" date="2021" name="Commun. Biol.">
        <title>The genome of Shorea leprosula (Dipterocarpaceae) highlights the ecological relevance of drought in aseasonal tropical rainforests.</title>
        <authorList>
            <person name="Ng K.K.S."/>
            <person name="Kobayashi M.J."/>
            <person name="Fawcett J.A."/>
            <person name="Hatakeyama M."/>
            <person name="Paape T."/>
            <person name="Ng C.H."/>
            <person name="Ang C.C."/>
            <person name="Tnah L.H."/>
            <person name="Lee C.T."/>
            <person name="Nishiyama T."/>
            <person name="Sese J."/>
            <person name="O'Brien M.J."/>
            <person name="Copetti D."/>
            <person name="Mohd Noor M.I."/>
            <person name="Ong R.C."/>
            <person name="Putra M."/>
            <person name="Sireger I.Z."/>
            <person name="Indrioko S."/>
            <person name="Kosugi Y."/>
            <person name="Izuno A."/>
            <person name="Isagi Y."/>
            <person name="Lee S.L."/>
            <person name="Shimizu K.K."/>
        </authorList>
    </citation>
    <scope>NUCLEOTIDE SEQUENCE [LARGE SCALE GENOMIC DNA]</scope>
    <source>
        <strain evidence="1">214</strain>
    </source>
</reference>
<evidence type="ECO:0000313" key="1">
    <source>
        <dbReference type="EMBL" id="GKV18247.1"/>
    </source>
</evidence>
<accession>A0AAV5K3T7</accession>
<organism evidence="1 2">
    <name type="scientific">Rubroshorea leprosula</name>
    <dbReference type="NCBI Taxonomy" id="152421"/>
    <lineage>
        <taxon>Eukaryota</taxon>
        <taxon>Viridiplantae</taxon>
        <taxon>Streptophyta</taxon>
        <taxon>Embryophyta</taxon>
        <taxon>Tracheophyta</taxon>
        <taxon>Spermatophyta</taxon>
        <taxon>Magnoliopsida</taxon>
        <taxon>eudicotyledons</taxon>
        <taxon>Gunneridae</taxon>
        <taxon>Pentapetalae</taxon>
        <taxon>rosids</taxon>
        <taxon>malvids</taxon>
        <taxon>Malvales</taxon>
        <taxon>Dipterocarpaceae</taxon>
        <taxon>Rubroshorea</taxon>
    </lineage>
</organism>
<dbReference type="AlphaFoldDB" id="A0AAV5K3T7"/>
<evidence type="ECO:0008006" key="3">
    <source>
        <dbReference type="Google" id="ProtNLM"/>
    </source>
</evidence>
<sequence>MQEKCRYLVEGVDTLQLVLHIFQLMLVLCTSCSSSALHARPLQLVADLGTHAQPLHFVLNLCSSCLSLAARLEPCSSCLTACAIQLLAAHVLAVRFSCSCNSQLVLQQGLYSSLLSNFHGIITPNGLLVIARYSQLYWQIFQASKWFGDATWAVECLCSQLSMR</sequence>
<gene>
    <name evidence="1" type="ORF">SLEP1_g28654</name>
</gene>